<dbReference type="EMBL" id="AYZL01000020">
    <property type="protein sequence ID" value="KRN03753.1"/>
    <property type="molecule type" value="Genomic_DNA"/>
</dbReference>
<dbReference type="STRING" id="1423744.FC86_GL000865"/>
<dbReference type="Pfam" id="PF10502">
    <property type="entry name" value="Peptidase_S26"/>
    <property type="match status" value="1"/>
</dbReference>
<dbReference type="EC" id="3.4.21.89" evidence="4 7"/>
<evidence type="ECO:0000256" key="1">
    <source>
        <dbReference type="ARBA" id="ARBA00000677"/>
    </source>
</evidence>
<dbReference type="Gene3D" id="2.10.109.10">
    <property type="entry name" value="Umud Fragment, subunit A"/>
    <property type="match status" value="1"/>
</dbReference>
<keyword evidence="7" id="KW-0645">Protease</keyword>
<comment type="catalytic activity">
    <reaction evidence="1 7">
        <text>Cleavage of hydrophobic, N-terminal signal or leader sequences from secreted and periplasmic proteins.</text>
        <dbReference type="EC" id="3.4.21.89"/>
    </reaction>
</comment>
<comment type="caution">
    <text evidence="9">The sequence shown here is derived from an EMBL/GenBank/DDBJ whole genome shotgun (WGS) entry which is preliminary data.</text>
</comment>
<dbReference type="GO" id="GO:0004252">
    <property type="term" value="F:serine-type endopeptidase activity"/>
    <property type="evidence" value="ECO:0007669"/>
    <property type="project" value="InterPro"/>
</dbReference>
<dbReference type="GO" id="GO:0009003">
    <property type="term" value="F:signal peptidase activity"/>
    <property type="evidence" value="ECO:0007669"/>
    <property type="project" value="UniProtKB-EC"/>
</dbReference>
<dbReference type="InterPro" id="IPR019533">
    <property type="entry name" value="Peptidase_S26"/>
</dbReference>
<dbReference type="Proteomes" id="UP000051378">
    <property type="component" value="Unassembled WGS sequence"/>
</dbReference>
<name>A0A0R2DI83_9LACO</name>
<feature type="active site" evidence="6">
    <location>
        <position position="59"/>
    </location>
</feature>
<keyword evidence="7" id="KW-1133">Transmembrane helix</keyword>
<sequence length="199" mass="22503">MKNLSDNENMPKRAERKEQTEDSWLKVFFQFVITFIVIFGLFSALFTFVLEKETVSGTSMQTTFESGDNLIALRNPGVGRGDVVIVKVPTSDGKTELYIKRIVGLPGEKIESKNDQMFINGQQLDESYLDGGKAKFKATNPDSLFTNDFETTVPADSYFVMGDNRSVSKDSRIIGPVSKSQIEAKVLWRFWPLNTMRTF</sequence>
<dbReference type="AlphaFoldDB" id="A0A0R2DI83"/>
<dbReference type="CDD" id="cd06530">
    <property type="entry name" value="S26_SPase_I"/>
    <property type="match status" value="1"/>
</dbReference>
<keyword evidence="5 7" id="KW-0378">Hydrolase</keyword>
<dbReference type="InterPro" id="IPR036286">
    <property type="entry name" value="LexA/Signal_pep-like_sf"/>
</dbReference>
<keyword evidence="7" id="KW-0812">Transmembrane</keyword>
<evidence type="ECO:0000256" key="6">
    <source>
        <dbReference type="PIRSR" id="PIRSR600223-1"/>
    </source>
</evidence>
<dbReference type="PANTHER" id="PTHR43390:SF1">
    <property type="entry name" value="CHLOROPLAST PROCESSING PEPTIDASE"/>
    <property type="match status" value="1"/>
</dbReference>
<proteinExistence type="inferred from homology"/>
<evidence type="ECO:0000256" key="4">
    <source>
        <dbReference type="ARBA" id="ARBA00013208"/>
    </source>
</evidence>
<evidence type="ECO:0000256" key="2">
    <source>
        <dbReference type="ARBA" id="ARBA00004401"/>
    </source>
</evidence>
<dbReference type="GO" id="GO:0006465">
    <property type="term" value="P:signal peptide processing"/>
    <property type="evidence" value="ECO:0007669"/>
    <property type="project" value="InterPro"/>
</dbReference>
<reference evidence="9 10" key="1">
    <citation type="journal article" date="2015" name="Genome Announc.">
        <title>Expanding the biotechnology potential of lactobacilli through comparative genomics of 213 strains and associated genera.</title>
        <authorList>
            <person name="Sun Z."/>
            <person name="Harris H.M."/>
            <person name="McCann A."/>
            <person name="Guo C."/>
            <person name="Argimon S."/>
            <person name="Zhang W."/>
            <person name="Yang X."/>
            <person name="Jeffery I.B."/>
            <person name="Cooney J.C."/>
            <person name="Kagawa T.F."/>
            <person name="Liu W."/>
            <person name="Song Y."/>
            <person name="Salvetti E."/>
            <person name="Wrobel A."/>
            <person name="Rasinkangas P."/>
            <person name="Parkhill J."/>
            <person name="Rea M.C."/>
            <person name="O'Sullivan O."/>
            <person name="Ritari J."/>
            <person name="Douillard F.P."/>
            <person name="Paul Ross R."/>
            <person name="Yang R."/>
            <person name="Briner A.E."/>
            <person name="Felis G.E."/>
            <person name="de Vos W.M."/>
            <person name="Barrangou R."/>
            <person name="Klaenhammer T.R."/>
            <person name="Caufield P.W."/>
            <person name="Cui Y."/>
            <person name="Zhang H."/>
            <person name="O'Toole P.W."/>
        </authorList>
    </citation>
    <scope>NUCLEOTIDE SEQUENCE [LARGE SCALE GENOMIC DNA]</scope>
    <source>
        <strain evidence="9 10">DSM 23037</strain>
    </source>
</reference>
<feature type="active site" evidence="6">
    <location>
        <position position="100"/>
    </location>
</feature>
<evidence type="ECO:0000256" key="5">
    <source>
        <dbReference type="ARBA" id="ARBA00022801"/>
    </source>
</evidence>
<keyword evidence="10" id="KW-1185">Reference proteome</keyword>
<evidence type="ECO:0000259" key="8">
    <source>
        <dbReference type="Pfam" id="PF10502"/>
    </source>
</evidence>
<dbReference type="GO" id="GO:0005886">
    <property type="term" value="C:plasma membrane"/>
    <property type="evidence" value="ECO:0007669"/>
    <property type="project" value="UniProtKB-SubCell"/>
</dbReference>
<dbReference type="PATRIC" id="fig|1423744.4.peg.890"/>
<dbReference type="NCBIfam" id="TIGR02227">
    <property type="entry name" value="sigpep_I_bact"/>
    <property type="match status" value="1"/>
</dbReference>
<gene>
    <name evidence="9" type="ORF">FC86_GL000865</name>
</gene>
<dbReference type="PANTHER" id="PTHR43390">
    <property type="entry name" value="SIGNAL PEPTIDASE I"/>
    <property type="match status" value="1"/>
</dbReference>
<evidence type="ECO:0000256" key="3">
    <source>
        <dbReference type="ARBA" id="ARBA00009370"/>
    </source>
</evidence>
<dbReference type="SUPFAM" id="SSF51306">
    <property type="entry name" value="LexA/Signal peptidase"/>
    <property type="match status" value="1"/>
</dbReference>
<evidence type="ECO:0000256" key="7">
    <source>
        <dbReference type="RuleBase" id="RU362042"/>
    </source>
</evidence>
<organism evidence="9 10">
    <name type="scientific">Holzapfeliella floricola DSM 23037 = JCM 16512</name>
    <dbReference type="NCBI Taxonomy" id="1423744"/>
    <lineage>
        <taxon>Bacteria</taxon>
        <taxon>Bacillati</taxon>
        <taxon>Bacillota</taxon>
        <taxon>Bacilli</taxon>
        <taxon>Lactobacillales</taxon>
        <taxon>Lactobacillaceae</taxon>
        <taxon>Holzapfeliella</taxon>
    </lineage>
</organism>
<feature type="domain" description="Peptidase S26" evidence="8">
    <location>
        <begin position="30"/>
        <end position="191"/>
    </location>
</feature>
<evidence type="ECO:0000313" key="9">
    <source>
        <dbReference type="EMBL" id="KRN03753.1"/>
    </source>
</evidence>
<comment type="subcellular location">
    <subcellularLocation>
        <location evidence="2">Cell membrane</location>
        <topology evidence="2">Single-pass type II membrane protein</topology>
    </subcellularLocation>
    <subcellularLocation>
        <location evidence="7">Membrane</location>
        <topology evidence="7">Single-pass type II membrane protein</topology>
    </subcellularLocation>
</comment>
<feature type="transmembrane region" description="Helical" evidence="7">
    <location>
        <begin position="27"/>
        <end position="50"/>
    </location>
</feature>
<dbReference type="InterPro" id="IPR019758">
    <property type="entry name" value="Pept_S26A_signal_pept_1_CS"/>
</dbReference>
<comment type="similarity">
    <text evidence="3 7">Belongs to the peptidase S26 family.</text>
</comment>
<protein>
    <recommendedName>
        <fullName evidence="4 7">Signal peptidase I</fullName>
        <ecNumber evidence="4 7">3.4.21.89</ecNumber>
    </recommendedName>
</protein>
<dbReference type="PRINTS" id="PR00727">
    <property type="entry name" value="LEADERPTASE"/>
</dbReference>
<accession>A0A0R2DI83</accession>
<dbReference type="InterPro" id="IPR000223">
    <property type="entry name" value="Pept_S26A_signal_pept_1"/>
</dbReference>
<dbReference type="PROSITE" id="PS00761">
    <property type="entry name" value="SPASE_I_3"/>
    <property type="match status" value="1"/>
</dbReference>
<keyword evidence="7" id="KW-0472">Membrane</keyword>
<evidence type="ECO:0000313" key="10">
    <source>
        <dbReference type="Proteomes" id="UP000051378"/>
    </source>
</evidence>